<evidence type="ECO:0008006" key="4">
    <source>
        <dbReference type="Google" id="ProtNLM"/>
    </source>
</evidence>
<proteinExistence type="predicted"/>
<dbReference type="Proteomes" id="UP000824175">
    <property type="component" value="Unassembled WGS sequence"/>
</dbReference>
<reference evidence="2" key="2">
    <citation type="journal article" date="2021" name="PeerJ">
        <title>Extensive microbial diversity within the chicken gut microbiome revealed by metagenomics and culture.</title>
        <authorList>
            <person name="Gilroy R."/>
            <person name="Ravi A."/>
            <person name="Getino M."/>
            <person name="Pursley I."/>
            <person name="Horton D.L."/>
            <person name="Alikhan N.F."/>
            <person name="Baker D."/>
            <person name="Gharbi K."/>
            <person name="Hall N."/>
            <person name="Watson M."/>
            <person name="Adriaenssens E.M."/>
            <person name="Foster-Nyarko E."/>
            <person name="Jarju S."/>
            <person name="Secka A."/>
            <person name="Antonio M."/>
            <person name="Oren A."/>
            <person name="Chaudhuri R.R."/>
            <person name="La Ragione R."/>
            <person name="Hildebrand F."/>
            <person name="Pallen M.J."/>
        </authorList>
    </citation>
    <scope>NUCLEOTIDE SEQUENCE</scope>
    <source>
        <strain evidence="2">CHK195-11698</strain>
    </source>
</reference>
<evidence type="ECO:0000313" key="3">
    <source>
        <dbReference type="Proteomes" id="UP000824175"/>
    </source>
</evidence>
<gene>
    <name evidence="2" type="ORF">IAD15_03850</name>
</gene>
<accession>A0A9D1KZ47</accession>
<reference evidence="2" key="1">
    <citation type="submission" date="2020-10" db="EMBL/GenBank/DDBJ databases">
        <authorList>
            <person name="Gilroy R."/>
        </authorList>
    </citation>
    <scope>NUCLEOTIDE SEQUENCE</scope>
    <source>
        <strain evidence="2">CHK195-11698</strain>
    </source>
</reference>
<feature type="transmembrane region" description="Helical" evidence="1">
    <location>
        <begin position="12"/>
        <end position="34"/>
    </location>
</feature>
<sequence>MGNIGEIINMILPWILLLFLLYFTLVLISYGIGLIRARKKDNSIRLALNTLGKVFFGALLVLYLIILLNTIRLEILIWSQPGELETKIQAALQVPNLLTVFTLLFATETQDIFFIGKKNVLIGNSMFEFRRMKRIQYPKKHKISFIYGQKQYTYSIRFVDISQLKMKITK</sequence>
<protein>
    <recommendedName>
        <fullName evidence="4">Transmembrane protein</fullName>
    </recommendedName>
</protein>
<evidence type="ECO:0000256" key="1">
    <source>
        <dbReference type="SAM" id="Phobius"/>
    </source>
</evidence>
<feature type="transmembrane region" description="Helical" evidence="1">
    <location>
        <begin position="46"/>
        <end position="68"/>
    </location>
</feature>
<dbReference type="EMBL" id="DVMJ01000030">
    <property type="protein sequence ID" value="HIU13183.1"/>
    <property type="molecule type" value="Genomic_DNA"/>
</dbReference>
<evidence type="ECO:0000313" key="2">
    <source>
        <dbReference type="EMBL" id="HIU13183.1"/>
    </source>
</evidence>
<keyword evidence="1" id="KW-0472">Membrane</keyword>
<keyword evidence="1" id="KW-0812">Transmembrane</keyword>
<comment type="caution">
    <text evidence="2">The sequence shown here is derived from an EMBL/GenBank/DDBJ whole genome shotgun (WGS) entry which is preliminary data.</text>
</comment>
<keyword evidence="1" id="KW-1133">Transmembrane helix</keyword>
<dbReference type="AlphaFoldDB" id="A0A9D1KZ47"/>
<name>A0A9D1KZ47_9FIRM</name>
<organism evidence="2 3">
    <name type="scientific">Candidatus Fimiplasma intestinipullorum</name>
    <dbReference type="NCBI Taxonomy" id="2840825"/>
    <lineage>
        <taxon>Bacteria</taxon>
        <taxon>Bacillati</taxon>
        <taxon>Bacillota</taxon>
        <taxon>Clostridia</taxon>
        <taxon>Eubacteriales</taxon>
        <taxon>Candidatus Fimiplasma</taxon>
    </lineage>
</organism>